<dbReference type="InterPro" id="IPR003653">
    <property type="entry name" value="Peptidase_C48_C"/>
</dbReference>
<gene>
    <name evidence="6" type="ORF">BDV25DRAFT_128210</name>
</gene>
<sequence length="230" mass="25462">MKSAHGRNLATSVTGDPLSRKDLETCLKPMAWLNDEIINAYLALLVAYLRKTNHNAGRHDKPKYHAFTSFFFSNLRDKGYSSVRRWATRAKIGGQSLLDVDTVFVPVHNHAHWTLIVVKPQERSIENFDSMGTLSRSHVAVIQSWLQSELGPSYSKEEWQVLPSLSPQQDNGSDCGVFLLTTAKAVAIGLEPRSYCAQDTVLLRRKIVAELMAGGLEGDLDPASGGEVLL</sequence>
<dbReference type="SUPFAM" id="SSF54001">
    <property type="entry name" value="Cysteine proteinases"/>
    <property type="match status" value="1"/>
</dbReference>
<comment type="similarity">
    <text evidence="1">Belongs to the peptidase C48 family.</text>
</comment>
<protein>
    <submittedName>
        <fullName evidence="6">Cysteine proteinase</fullName>
    </submittedName>
</protein>
<dbReference type="EMBL" id="ML742057">
    <property type="protein sequence ID" value="KAE8152206.1"/>
    <property type="molecule type" value="Genomic_DNA"/>
</dbReference>
<evidence type="ECO:0000313" key="6">
    <source>
        <dbReference type="EMBL" id="KAE8152206.1"/>
    </source>
</evidence>
<proteinExistence type="inferred from homology"/>
<dbReference type="PANTHER" id="PTHR12606">
    <property type="entry name" value="SENTRIN/SUMO-SPECIFIC PROTEASE"/>
    <property type="match status" value="1"/>
</dbReference>
<evidence type="ECO:0000256" key="1">
    <source>
        <dbReference type="ARBA" id="ARBA00005234"/>
    </source>
</evidence>
<dbReference type="OrthoDB" id="1939479at2759"/>
<keyword evidence="7" id="KW-1185">Reference proteome</keyword>
<keyword evidence="4" id="KW-0788">Thiol protease</keyword>
<organism evidence="6 7">
    <name type="scientific">Aspergillus avenaceus</name>
    <dbReference type="NCBI Taxonomy" id="36643"/>
    <lineage>
        <taxon>Eukaryota</taxon>
        <taxon>Fungi</taxon>
        <taxon>Dikarya</taxon>
        <taxon>Ascomycota</taxon>
        <taxon>Pezizomycotina</taxon>
        <taxon>Eurotiomycetes</taxon>
        <taxon>Eurotiomycetidae</taxon>
        <taxon>Eurotiales</taxon>
        <taxon>Aspergillaceae</taxon>
        <taxon>Aspergillus</taxon>
        <taxon>Aspergillus subgen. Circumdati</taxon>
    </lineage>
</organism>
<dbReference type="PROSITE" id="PS50600">
    <property type="entry name" value="ULP_PROTEASE"/>
    <property type="match status" value="1"/>
</dbReference>
<dbReference type="Pfam" id="PF02902">
    <property type="entry name" value="Peptidase_C48"/>
    <property type="match status" value="1"/>
</dbReference>
<evidence type="ECO:0000256" key="4">
    <source>
        <dbReference type="ARBA" id="ARBA00022807"/>
    </source>
</evidence>
<dbReference type="GO" id="GO:0006508">
    <property type="term" value="P:proteolysis"/>
    <property type="evidence" value="ECO:0007669"/>
    <property type="project" value="UniProtKB-KW"/>
</dbReference>
<evidence type="ECO:0000256" key="2">
    <source>
        <dbReference type="ARBA" id="ARBA00022670"/>
    </source>
</evidence>
<dbReference type="GO" id="GO:0016929">
    <property type="term" value="F:deSUMOylase activity"/>
    <property type="evidence" value="ECO:0007669"/>
    <property type="project" value="TreeGrafter"/>
</dbReference>
<dbReference type="AlphaFoldDB" id="A0A5N6U0P9"/>
<reference evidence="6 7" key="1">
    <citation type="submission" date="2019-04" db="EMBL/GenBank/DDBJ databases">
        <title>Friends and foes A comparative genomics study of 23 Aspergillus species from section Flavi.</title>
        <authorList>
            <consortium name="DOE Joint Genome Institute"/>
            <person name="Kjaerbolling I."/>
            <person name="Vesth T."/>
            <person name="Frisvad J.C."/>
            <person name="Nybo J.L."/>
            <person name="Theobald S."/>
            <person name="Kildgaard S."/>
            <person name="Isbrandt T."/>
            <person name="Kuo A."/>
            <person name="Sato A."/>
            <person name="Lyhne E.K."/>
            <person name="Kogle M.E."/>
            <person name="Wiebenga A."/>
            <person name="Kun R.S."/>
            <person name="Lubbers R.J."/>
            <person name="Makela M.R."/>
            <person name="Barry K."/>
            <person name="Chovatia M."/>
            <person name="Clum A."/>
            <person name="Daum C."/>
            <person name="Haridas S."/>
            <person name="He G."/>
            <person name="LaButti K."/>
            <person name="Lipzen A."/>
            <person name="Mondo S."/>
            <person name="Riley R."/>
            <person name="Salamov A."/>
            <person name="Simmons B.A."/>
            <person name="Magnuson J.K."/>
            <person name="Henrissat B."/>
            <person name="Mortensen U.H."/>
            <person name="Larsen T.O."/>
            <person name="Devries R.P."/>
            <person name="Grigoriev I.V."/>
            <person name="Machida M."/>
            <person name="Baker S.E."/>
            <person name="Andersen M.R."/>
        </authorList>
    </citation>
    <scope>NUCLEOTIDE SEQUENCE [LARGE SCALE GENOMIC DNA]</scope>
    <source>
        <strain evidence="6 7">IBT 18842</strain>
    </source>
</reference>
<evidence type="ECO:0000256" key="3">
    <source>
        <dbReference type="ARBA" id="ARBA00022801"/>
    </source>
</evidence>
<evidence type="ECO:0000259" key="5">
    <source>
        <dbReference type="PROSITE" id="PS50600"/>
    </source>
</evidence>
<dbReference type="GO" id="GO:0016926">
    <property type="term" value="P:protein desumoylation"/>
    <property type="evidence" value="ECO:0007669"/>
    <property type="project" value="TreeGrafter"/>
</dbReference>
<dbReference type="Proteomes" id="UP000325780">
    <property type="component" value="Unassembled WGS sequence"/>
</dbReference>
<dbReference type="InterPro" id="IPR038765">
    <property type="entry name" value="Papain-like_cys_pep_sf"/>
</dbReference>
<accession>A0A5N6U0P9</accession>
<dbReference type="GO" id="GO:0005634">
    <property type="term" value="C:nucleus"/>
    <property type="evidence" value="ECO:0007669"/>
    <property type="project" value="TreeGrafter"/>
</dbReference>
<keyword evidence="3" id="KW-0378">Hydrolase</keyword>
<evidence type="ECO:0000313" key="7">
    <source>
        <dbReference type="Proteomes" id="UP000325780"/>
    </source>
</evidence>
<name>A0A5N6U0P9_ASPAV</name>
<dbReference type="Gene3D" id="3.40.395.10">
    <property type="entry name" value="Adenoviral Proteinase, Chain A"/>
    <property type="match status" value="1"/>
</dbReference>
<dbReference type="PANTHER" id="PTHR12606:SF141">
    <property type="entry name" value="GH15225P-RELATED"/>
    <property type="match status" value="1"/>
</dbReference>
<feature type="domain" description="Ubiquitin-like protease family profile" evidence="5">
    <location>
        <begin position="16"/>
        <end position="186"/>
    </location>
</feature>
<keyword evidence="2" id="KW-0645">Protease</keyword>